<dbReference type="AlphaFoldDB" id="A0A9P9FX63"/>
<name>A0A9P9FX63_FUSRE</name>
<keyword evidence="2 5" id="KW-0812">Transmembrane</keyword>
<proteinExistence type="predicted"/>
<evidence type="ECO:0000256" key="5">
    <source>
        <dbReference type="SAM" id="Phobius"/>
    </source>
</evidence>
<keyword evidence="3 5" id="KW-1133">Transmembrane helix</keyword>
<evidence type="ECO:0000256" key="3">
    <source>
        <dbReference type="ARBA" id="ARBA00022989"/>
    </source>
</evidence>
<evidence type="ECO:0000313" key="7">
    <source>
        <dbReference type="Proteomes" id="UP000720189"/>
    </source>
</evidence>
<evidence type="ECO:0000256" key="1">
    <source>
        <dbReference type="ARBA" id="ARBA00004141"/>
    </source>
</evidence>
<keyword evidence="4 5" id="KW-0472">Membrane</keyword>
<comment type="caution">
    <text evidence="6">The sequence shown here is derived from an EMBL/GenBank/DDBJ whole genome shotgun (WGS) entry which is preliminary data.</text>
</comment>
<dbReference type="Gene3D" id="1.20.58.340">
    <property type="entry name" value="Magnesium transport protein CorA, transmembrane region"/>
    <property type="match status" value="1"/>
</dbReference>
<evidence type="ECO:0000256" key="2">
    <source>
        <dbReference type="ARBA" id="ARBA00022692"/>
    </source>
</evidence>
<dbReference type="RefSeq" id="XP_046041750.1">
    <property type="nucleotide sequence ID" value="XM_046200442.1"/>
</dbReference>
<dbReference type="EMBL" id="JAGMUX010000030">
    <property type="protein sequence ID" value="KAH7213302.1"/>
    <property type="molecule type" value="Genomic_DNA"/>
</dbReference>
<gene>
    <name evidence="6" type="ORF">BKA55DRAFT_697809</name>
</gene>
<evidence type="ECO:0000256" key="4">
    <source>
        <dbReference type="ARBA" id="ARBA00023136"/>
    </source>
</evidence>
<protein>
    <submittedName>
        <fullName evidence="6">Uncharacterized protein</fullName>
    </submittedName>
</protein>
<evidence type="ECO:0000313" key="6">
    <source>
        <dbReference type="EMBL" id="KAH7213302.1"/>
    </source>
</evidence>
<dbReference type="OrthoDB" id="3561681at2759"/>
<comment type="subcellular location">
    <subcellularLocation>
        <location evidence="1">Membrane</location>
        <topology evidence="1">Multi-pass membrane protein</topology>
    </subcellularLocation>
</comment>
<dbReference type="GeneID" id="70230396"/>
<accession>A0A9P9FX63</accession>
<dbReference type="GO" id="GO:0016020">
    <property type="term" value="C:membrane"/>
    <property type="evidence" value="ECO:0007669"/>
    <property type="project" value="UniProtKB-SubCell"/>
</dbReference>
<sequence length="531" mass="60331">MDWANENAICCENGISNVFRYEERPTTVVWISSDTAKQLIWTLSNDCDWKNWFETEYPRLDGKHSGLVLILARRSGEPKIDPVKRVESDEWIKSINKATTVEPASADRTFTEIARKFYIHDSIIRIVSRADVSEFSAASLEMGESPANVYNIRTSNAWDQDLAVSATHFPHCGLTFAIMFGCTLSVEAEVLTRLTAATYEISHPLLVPSIIVEIERKRHLPIVEDTLDELEARIQELDEDPESLQGVAEAEKTARKEAKRSAWLDMLYLRNQLISWNTCLEALYKHINLLNRTIPQEKNMRFQYRNEYTGDLGEDEGSFSDFDSYSSGSNSDLSLADISPDAHTKGTNISQVIYEVPQAYSYPKPKSETLMLSKSHMRRTGAKIRGRLQEIIKDYNEKIRECTTGVEGMVMATQWAQGETNVEIALATSQDSRHMRSIALVTMIFLPGTFFASIFSMGFFEWKGMDGTVVVSQSFWIYVVLAAGFTALTVGVWWYLGVYRYKRHRSMVSSLSQRGASNLRHLGLLLARRQQ</sequence>
<dbReference type="Proteomes" id="UP000720189">
    <property type="component" value="Unassembled WGS sequence"/>
</dbReference>
<dbReference type="SUPFAM" id="SSF144083">
    <property type="entry name" value="Magnesium transport protein CorA, transmembrane region"/>
    <property type="match status" value="1"/>
</dbReference>
<feature type="transmembrane region" description="Helical" evidence="5">
    <location>
        <begin position="438"/>
        <end position="460"/>
    </location>
</feature>
<reference evidence="6" key="1">
    <citation type="journal article" date="2021" name="Nat. Commun.">
        <title>Genetic determinants of endophytism in the Arabidopsis root mycobiome.</title>
        <authorList>
            <person name="Mesny F."/>
            <person name="Miyauchi S."/>
            <person name="Thiergart T."/>
            <person name="Pickel B."/>
            <person name="Atanasova L."/>
            <person name="Karlsson M."/>
            <person name="Huettel B."/>
            <person name="Barry K.W."/>
            <person name="Haridas S."/>
            <person name="Chen C."/>
            <person name="Bauer D."/>
            <person name="Andreopoulos W."/>
            <person name="Pangilinan J."/>
            <person name="LaButti K."/>
            <person name="Riley R."/>
            <person name="Lipzen A."/>
            <person name="Clum A."/>
            <person name="Drula E."/>
            <person name="Henrissat B."/>
            <person name="Kohler A."/>
            <person name="Grigoriev I.V."/>
            <person name="Martin F.M."/>
            <person name="Hacquard S."/>
        </authorList>
    </citation>
    <scope>NUCLEOTIDE SEQUENCE</scope>
    <source>
        <strain evidence="6">MPI-CAGE-AT-0023</strain>
    </source>
</reference>
<feature type="transmembrane region" description="Helical" evidence="5">
    <location>
        <begin position="475"/>
        <end position="496"/>
    </location>
</feature>
<dbReference type="InterPro" id="IPR045863">
    <property type="entry name" value="CorA_TM1_TM2"/>
</dbReference>
<keyword evidence="7" id="KW-1185">Reference proteome</keyword>
<organism evidence="6 7">
    <name type="scientific">Fusarium redolens</name>
    <dbReference type="NCBI Taxonomy" id="48865"/>
    <lineage>
        <taxon>Eukaryota</taxon>
        <taxon>Fungi</taxon>
        <taxon>Dikarya</taxon>
        <taxon>Ascomycota</taxon>
        <taxon>Pezizomycotina</taxon>
        <taxon>Sordariomycetes</taxon>
        <taxon>Hypocreomycetidae</taxon>
        <taxon>Hypocreales</taxon>
        <taxon>Nectriaceae</taxon>
        <taxon>Fusarium</taxon>
        <taxon>Fusarium redolens species complex</taxon>
    </lineage>
</organism>